<feature type="compositionally biased region" description="Basic and acidic residues" evidence="1">
    <location>
        <begin position="167"/>
        <end position="176"/>
    </location>
</feature>
<sequence>MPISKVTPVIRQVLGRSMKNGQVGWKDRDLYMQKLRNIEALMDTSEDGAEEDASPLTAIITSELPLSSGESRPALKAGYSRPDLDDTQDTGQDTEMMDVGKDIEMMDTDDPSLFGDQASKEEIIPLPKATWSTAKYLQGVSYTNEPMAIRTRQQQRRWKRWKKRKKDEKGKGRKTEGSSSSTWTDDDDDGQAAREAMKQISMAEHSLKKAVTMEEVNKCAEARRQAHGPIRKVENHPRLVHMRRTQELRKRRAKASVAAGLKRRMDEYSVARSIDPSTARTVDAATGYCSACQVHHPPRLLLHKDASTGSQCSRVEYDTMCPKAKPAVVSVFAYGSAGHGVGSKIRGHVRWGGHWMRWHLLRLGTAVALTDEYCTSKTCVHCFGRMEPALSRQLKGTEIKTRKVHGSMCCKNPDCLSVKGGYASRPRDTNAAVGILLSAVSIMKREDDGRARWPILPYSRYRRPTQVPATINTGASSPYDDNKTSGYEQRLASAGPAIAAPVGGLPLGLET</sequence>
<feature type="compositionally biased region" description="Basic residues" evidence="1">
    <location>
        <begin position="153"/>
        <end position="166"/>
    </location>
</feature>
<feature type="region of interest" description="Disordered" evidence="1">
    <location>
        <begin position="147"/>
        <end position="191"/>
    </location>
</feature>
<dbReference type="AlphaFoldDB" id="A0A9P6TX10"/>
<organism evidence="2 3">
    <name type="scientific">Actinomortierella ambigua</name>
    <dbReference type="NCBI Taxonomy" id="1343610"/>
    <lineage>
        <taxon>Eukaryota</taxon>
        <taxon>Fungi</taxon>
        <taxon>Fungi incertae sedis</taxon>
        <taxon>Mucoromycota</taxon>
        <taxon>Mortierellomycotina</taxon>
        <taxon>Mortierellomycetes</taxon>
        <taxon>Mortierellales</taxon>
        <taxon>Mortierellaceae</taxon>
        <taxon>Actinomortierella</taxon>
    </lineage>
</organism>
<evidence type="ECO:0000313" key="2">
    <source>
        <dbReference type="EMBL" id="KAG0250873.1"/>
    </source>
</evidence>
<gene>
    <name evidence="2" type="ORF">DFQ27_009169</name>
</gene>
<name>A0A9P6TX10_9FUNG</name>
<dbReference type="Proteomes" id="UP000807716">
    <property type="component" value="Unassembled WGS sequence"/>
</dbReference>
<keyword evidence="3" id="KW-1185">Reference proteome</keyword>
<dbReference type="EMBL" id="JAAAJB010000815">
    <property type="protein sequence ID" value="KAG0250873.1"/>
    <property type="molecule type" value="Genomic_DNA"/>
</dbReference>
<evidence type="ECO:0000256" key="1">
    <source>
        <dbReference type="SAM" id="MobiDB-lite"/>
    </source>
</evidence>
<protein>
    <submittedName>
        <fullName evidence="2">Uncharacterized protein</fullName>
    </submittedName>
</protein>
<proteinExistence type="predicted"/>
<reference evidence="2" key="1">
    <citation type="journal article" date="2020" name="Fungal Divers.">
        <title>Resolving the Mortierellaceae phylogeny through synthesis of multi-gene phylogenetics and phylogenomics.</title>
        <authorList>
            <person name="Vandepol N."/>
            <person name="Liber J."/>
            <person name="Desiro A."/>
            <person name="Na H."/>
            <person name="Kennedy M."/>
            <person name="Barry K."/>
            <person name="Grigoriev I.V."/>
            <person name="Miller A.N."/>
            <person name="O'Donnell K."/>
            <person name="Stajich J.E."/>
            <person name="Bonito G."/>
        </authorList>
    </citation>
    <scope>NUCLEOTIDE SEQUENCE</scope>
    <source>
        <strain evidence="2">BC1065</strain>
    </source>
</reference>
<evidence type="ECO:0000313" key="3">
    <source>
        <dbReference type="Proteomes" id="UP000807716"/>
    </source>
</evidence>
<feature type="non-terminal residue" evidence="2">
    <location>
        <position position="511"/>
    </location>
</feature>
<dbReference type="OrthoDB" id="2289379at2759"/>
<comment type="caution">
    <text evidence="2">The sequence shown here is derived from an EMBL/GenBank/DDBJ whole genome shotgun (WGS) entry which is preliminary data.</text>
</comment>
<feature type="region of interest" description="Disordered" evidence="1">
    <location>
        <begin position="61"/>
        <end position="94"/>
    </location>
</feature>
<accession>A0A9P6TX10</accession>